<dbReference type="STRING" id="188477.A0A433TES3"/>
<feature type="non-terminal residue" evidence="2">
    <location>
        <position position="107"/>
    </location>
</feature>
<evidence type="ECO:0008006" key="4">
    <source>
        <dbReference type="Google" id="ProtNLM"/>
    </source>
</evidence>
<keyword evidence="3" id="KW-1185">Reference proteome</keyword>
<proteinExistence type="predicted"/>
<dbReference type="AlphaFoldDB" id="A0A433TES3"/>
<reference evidence="2 3" key="1">
    <citation type="submission" date="2019-01" db="EMBL/GenBank/DDBJ databases">
        <title>A draft genome assembly of the solar-powered sea slug Elysia chlorotica.</title>
        <authorList>
            <person name="Cai H."/>
            <person name="Li Q."/>
            <person name="Fang X."/>
            <person name="Li J."/>
            <person name="Curtis N.E."/>
            <person name="Altenburger A."/>
            <person name="Shibata T."/>
            <person name="Feng M."/>
            <person name="Maeda T."/>
            <person name="Schwartz J.A."/>
            <person name="Shigenobu S."/>
            <person name="Lundholm N."/>
            <person name="Nishiyama T."/>
            <person name="Yang H."/>
            <person name="Hasebe M."/>
            <person name="Li S."/>
            <person name="Pierce S.K."/>
            <person name="Wang J."/>
        </authorList>
    </citation>
    <scope>NUCLEOTIDE SEQUENCE [LARGE SCALE GENOMIC DNA]</scope>
    <source>
        <strain evidence="2">EC2010</strain>
        <tissue evidence="2">Whole organism of an adult</tissue>
    </source>
</reference>
<comment type="caution">
    <text evidence="2">The sequence shown here is derived from an EMBL/GenBank/DDBJ whole genome shotgun (WGS) entry which is preliminary data.</text>
</comment>
<dbReference type="InterPro" id="IPR040065">
    <property type="entry name" value="LZIC"/>
</dbReference>
<accession>A0A433TES3</accession>
<feature type="coiled-coil region" evidence="1">
    <location>
        <begin position="6"/>
        <end position="36"/>
    </location>
</feature>
<evidence type="ECO:0000256" key="1">
    <source>
        <dbReference type="SAM" id="Coils"/>
    </source>
</evidence>
<keyword evidence="1" id="KW-0175">Coiled coil</keyword>
<organism evidence="2 3">
    <name type="scientific">Elysia chlorotica</name>
    <name type="common">Eastern emerald elysia</name>
    <name type="synonym">Sea slug</name>
    <dbReference type="NCBI Taxonomy" id="188477"/>
    <lineage>
        <taxon>Eukaryota</taxon>
        <taxon>Metazoa</taxon>
        <taxon>Spiralia</taxon>
        <taxon>Lophotrochozoa</taxon>
        <taxon>Mollusca</taxon>
        <taxon>Gastropoda</taxon>
        <taxon>Heterobranchia</taxon>
        <taxon>Euthyneura</taxon>
        <taxon>Panpulmonata</taxon>
        <taxon>Sacoglossa</taxon>
        <taxon>Placobranchoidea</taxon>
        <taxon>Plakobranchidae</taxon>
        <taxon>Elysia</taxon>
    </lineage>
</organism>
<evidence type="ECO:0000313" key="3">
    <source>
        <dbReference type="Proteomes" id="UP000271974"/>
    </source>
</evidence>
<dbReference type="OrthoDB" id="10262856at2759"/>
<evidence type="ECO:0000313" key="2">
    <source>
        <dbReference type="EMBL" id="RUS80062.1"/>
    </source>
</evidence>
<dbReference type="Proteomes" id="UP000271974">
    <property type="component" value="Unassembled WGS sequence"/>
</dbReference>
<dbReference type="PANTHER" id="PTHR16505:SF8">
    <property type="entry name" value="PROTEIN LZIC"/>
    <property type="match status" value="1"/>
</dbReference>
<gene>
    <name evidence="2" type="ORF">EGW08_012179</name>
</gene>
<dbReference type="EMBL" id="RQTK01000413">
    <property type="protein sequence ID" value="RUS80062.1"/>
    <property type="molecule type" value="Genomic_DNA"/>
</dbReference>
<name>A0A433TES3_ELYCH</name>
<dbReference type="PANTHER" id="PTHR16505">
    <property type="entry name" value="PROTEIN LZIC"/>
    <property type="match status" value="1"/>
</dbReference>
<sequence>MASRGEQETTKLKQNLEEQLDRLMQQLSDLEECKADLEPEEYEETKSETVEQLKEFQENLSKMLQGNLSLVDELNSMQLAIQAAISDAFKTPEVIRLFAKKQPGQLR</sequence>
<protein>
    <recommendedName>
        <fullName evidence="4">Leucine zipper and CTNNBIP1 domain-containing protein</fullName>
    </recommendedName>
</protein>